<evidence type="ECO:0000256" key="1">
    <source>
        <dbReference type="ARBA" id="ARBA00022679"/>
    </source>
</evidence>
<dbReference type="GO" id="GO:0070403">
    <property type="term" value="F:NAD+ binding"/>
    <property type="evidence" value="ECO:0007669"/>
    <property type="project" value="InterPro"/>
</dbReference>
<evidence type="ECO:0000313" key="5">
    <source>
        <dbReference type="EMBL" id="EKX35798.1"/>
    </source>
</evidence>
<gene>
    <name evidence="5" type="ORF">GUITHDRAFT_118073</name>
</gene>
<evidence type="ECO:0000259" key="4">
    <source>
        <dbReference type="PROSITE" id="PS50305"/>
    </source>
</evidence>
<feature type="binding site" evidence="3">
    <location>
        <position position="217"/>
    </location>
    <ligand>
        <name>Zn(2+)</name>
        <dbReference type="ChEBI" id="CHEBI:29105"/>
    </ligand>
</feature>
<reference evidence="6" key="3">
    <citation type="submission" date="2015-06" db="UniProtKB">
        <authorList>
            <consortium name="EnsemblProtists"/>
        </authorList>
    </citation>
    <scope>IDENTIFICATION</scope>
</reference>
<reference evidence="5 7" key="1">
    <citation type="journal article" date="2012" name="Nature">
        <title>Algal genomes reveal evolutionary mosaicism and the fate of nucleomorphs.</title>
        <authorList>
            <consortium name="DOE Joint Genome Institute"/>
            <person name="Curtis B.A."/>
            <person name="Tanifuji G."/>
            <person name="Burki F."/>
            <person name="Gruber A."/>
            <person name="Irimia M."/>
            <person name="Maruyama S."/>
            <person name="Arias M.C."/>
            <person name="Ball S.G."/>
            <person name="Gile G.H."/>
            <person name="Hirakawa Y."/>
            <person name="Hopkins J.F."/>
            <person name="Kuo A."/>
            <person name="Rensing S.A."/>
            <person name="Schmutz J."/>
            <person name="Symeonidi A."/>
            <person name="Elias M."/>
            <person name="Eveleigh R.J."/>
            <person name="Herman E.K."/>
            <person name="Klute M.J."/>
            <person name="Nakayama T."/>
            <person name="Obornik M."/>
            <person name="Reyes-Prieto A."/>
            <person name="Armbrust E.V."/>
            <person name="Aves S.J."/>
            <person name="Beiko R.G."/>
            <person name="Coutinho P."/>
            <person name="Dacks J.B."/>
            <person name="Durnford D.G."/>
            <person name="Fast N.M."/>
            <person name="Green B.R."/>
            <person name="Grisdale C.J."/>
            <person name="Hempel F."/>
            <person name="Henrissat B."/>
            <person name="Hoppner M.P."/>
            <person name="Ishida K."/>
            <person name="Kim E."/>
            <person name="Koreny L."/>
            <person name="Kroth P.G."/>
            <person name="Liu Y."/>
            <person name="Malik S.B."/>
            <person name="Maier U.G."/>
            <person name="McRose D."/>
            <person name="Mock T."/>
            <person name="Neilson J.A."/>
            <person name="Onodera N.T."/>
            <person name="Poole A.M."/>
            <person name="Pritham E.J."/>
            <person name="Richards T.A."/>
            <person name="Rocap G."/>
            <person name="Roy S.W."/>
            <person name="Sarai C."/>
            <person name="Schaack S."/>
            <person name="Shirato S."/>
            <person name="Slamovits C.H."/>
            <person name="Spencer D.F."/>
            <person name="Suzuki S."/>
            <person name="Worden A.Z."/>
            <person name="Zauner S."/>
            <person name="Barry K."/>
            <person name="Bell C."/>
            <person name="Bharti A.K."/>
            <person name="Crow J.A."/>
            <person name="Grimwood J."/>
            <person name="Kramer R."/>
            <person name="Lindquist E."/>
            <person name="Lucas S."/>
            <person name="Salamov A."/>
            <person name="McFadden G.I."/>
            <person name="Lane C.E."/>
            <person name="Keeling P.J."/>
            <person name="Gray M.W."/>
            <person name="Grigoriev I.V."/>
            <person name="Archibald J.M."/>
        </authorList>
    </citation>
    <scope>NUCLEOTIDE SEQUENCE</scope>
    <source>
        <strain evidence="5 7">CCMP2712</strain>
    </source>
</reference>
<keyword evidence="3" id="KW-0862">Zinc</keyword>
<dbReference type="EMBL" id="JH993084">
    <property type="protein sequence ID" value="EKX35798.1"/>
    <property type="molecule type" value="Genomic_DNA"/>
</dbReference>
<feature type="binding site" evidence="3">
    <location>
        <position position="160"/>
    </location>
    <ligand>
        <name>Zn(2+)</name>
        <dbReference type="ChEBI" id="CHEBI:29105"/>
    </ligand>
</feature>
<feature type="binding site" evidence="3">
    <location>
        <position position="163"/>
    </location>
    <ligand>
        <name>Zn(2+)</name>
        <dbReference type="ChEBI" id="CHEBI:29105"/>
    </ligand>
</feature>
<dbReference type="InterPro" id="IPR026590">
    <property type="entry name" value="Ssirtuin_cat_dom"/>
</dbReference>
<dbReference type="SUPFAM" id="SSF52467">
    <property type="entry name" value="DHS-like NAD/FAD-binding domain"/>
    <property type="match status" value="1"/>
</dbReference>
<dbReference type="InterPro" id="IPR003000">
    <property type="entry name" value="Sirtuin"/>
</dbReference>
<keyword evidence="2" id="KW-0520">NAD</keyword>
<dbReference type="InterPro" id="IPR026591">
    <property type="entry name" value="Sirtuin_cat_small_dom_sf"/>
</dbReference>
<dbReference type="Gene3D" id="3.40.50.1220">
    <property type="entry name" value="TPP-binding domain"/>
    <property type="match status" value="1"/>
</dbReference>
<proteinExistence type="predicted"/>
<evidence type="ECO:0000313" key="7">
    <source>
        <dbReference type="Proteomes" id="UP000011087"/>
    </source>
</evidence>
<keyword evidence="7" id="KW-1185">Reference proteome</keyword>
<evidence type="ECO:0000256" key="2">
    <source>
        <dbReference type="ARBA" id="ARBA00023027"/>
    </source>
</evidence>
<dbReference type="OMA" id="RRHYWAR"/>
<accession>L1IHT4</accession>
<evidence type="ECO:0000256" key="3">
    <source>
        <dbReference type="PROSITE-ProRule" id="PRU00236"/>
    </source>
</evidence>
<dbReference type="OrthoDB" id="424302at2759"/>
<dbReference type="EnsemblProtists" id="EKX35798">
    <property type="protein sequence ID" value="EKX35798"/>
    <property type="gene ID" value="GUITHDRAFT_118073"/>
</dbReference>
<dbReference type="GO" id="GO:0017136">
    <property type="term" value="F:histone deacetylase activity, NAD-dependent"/>
    <property type="evidence" value="ECO:0007669"/>
    <property type="project" value="TreeGrafter"/>
</dbReference>
<dbReference type="STRING" id="905079.L1IHT4"/>
<dbReference type="NCBIfam" id="NF003738">
    <property type="entry name" value="PRK05333.1"/>
    <property type="match status" value="1"/>
</dbReference>
<dbReference type="InterPro" id="IPR050134">
    <property type="entry name" value="NAD-dep_sirtuin_deacylases"/>
</dbReference>
<dbReference type="PROSITE" id="PS50305">
    <property type="entry name" value="SIRTUIN"/>
    <property type="match status" value="1"/>
</dbReference>
<reference evidence="7" key="2">
    <citation type="submission" date="2012-11" db="EMBL/GenBank/DDBJ databases">
        <authorList>
            <person name="Kuo A."/>
            <person name="Curtis B.A."/>
            <person name="Tanifuji G."/>
            <person name="Burki F."/>
            <person name="Gruber A."/>
            <person name="Irimia M."/>
            <person name="Maruyama S."/>
            <person name="Arias M.C."/>
            <person name="Ball S.G."/>
            <person name="Gile G.H."/>
            <person name="Hirakawa Y."/>
            <person name="Hopkins J.F."/>
            <person name="Rensing S.A."/>
            <person name="Schmutz J."/>
            <person name="Symeonidi A."/>
            <person name="Elias M."/>
            <person name="Eveleigh R.J."/>
            <person name="Herman E.K."/>
            <person name="Klute M.J."/>
            <person name="Nakayama T."/>
            <person name="Obornik M."/>
            <person name="Reyes-Prieto A."/>
            <person name="Armbrust E.V."/>
            <person name="Aves S.J."/>
            <person name="Beiko R.G."/>
            <person name="Coutinho P."/>
            <person name="Dacks J.B."/>
            <person name="Durnford D.G."/>
            <person name="Fast N.M."/>
            <person name="Green B.R."/>
            <person name="Grisdale C."/>
            <person name="Hempe F."/>
            <person name="Henrissat B."/>
            <person name="Hoppner M.P."/>
            <person name="Ishida K.-I."/>
            <person name="Kim E."/>
            <person name="Koreny L."/>
            <person name="Kroth P.G."/>
            <person name="Liu Y."/>
            <person name="Malik S.-B."/>
            <person name="Maier U.G."/>
            <person name="McRose D."/>
            <person name="Mock T."/>
            <person name="Neilson J.A."/>
            <person name="Onodera N.T."/>
            <person name="Poole A.M."/>
            <person name="Pritham E.J."/>
            <person name="Richards T.A."/>
            <person name="Rocap G."/>
            <person name="Roy S.W."/>
            <person name="Sarai C."/>
            <person name="Schaack S."/>
            <person name="Shirato S."/>
            <person name="Slamovits C.H."/>
            <person name="Spencer D.F."/>
            <person name="Suzuki S."/>
            <person name="Worden A.Z."/>
            <person name="Zauner S."/>
            <person name="Barry K."/>
            <person name="Bell C."/>
            <person name="Bharti A.K."/>
            <person name="Crow J.A."/>
            <person name="Grimwood J."/>
            <person name="Kramer R."/>
            <person name="Lindquist E."/>
            <person name="Lucas S."/>
            <person name="Salamov A."/>
            <person name="McFadden G.I."/>
            <person name="Lane C.E."/>
            <person name="Keeling P.J."/>
            <person name="Gray M.W."/>
            <person name="Grigoriev I.V."/>
            <person name="Archibald J.M."/>
        </authorList>
    </citation>
    <scope>NUCLEOTIDE SEQUENCE</scope>
    <source>
        <strain evidence="7">CCMP2712</strain>
    </source>
</reference>
<dbReference type="AlphaFoldDB" id="L1IHT4"/>
<keyword evidence="3" id="KW-0479">Metal-binding</keyword>
<dbReference type="PaxDb" id="55529-EKX35798"/>
<evidence type="ECO:0000313" key="6">
    <source>
        <dbReference type="EnsemblProtists" id="EKX35798"/>
    </source>
</evidence>
<protein>
    <recommendedName>
        <fullName evidence="4">Deacetylase sirtuin-type domain-containing protein</fullName>
    </recommendedName>
</protein>
<dbReference type="GeneID" id="17292545"/>
<dbReference type="HOGENOM" id="CLU_023643_3_2_1"/>
<dbReference type="KEGG" id="gtt:GUITHDRAFT_118073"/>
<dbReference type="InterPro" id="IPR029035">
    <property type="entry name" value="DHS-like_NAD/FAD-binding_dom"/>
</dbReference>
<feature type="binding site" evidence="3">
    <location>
        <position position="220"/>
    </location>
    <ligand>
        <name>Zn(2+)</name>
        <dbReference type="ChEBI" id="CHEBI:29105"/>
    </ligand>
</feature>
<dbReference type="Pfam" id="PF02146">
    <property type="entry name" value="SIR2"/>
    <property type="match status" value="1"/>
</dbReference>
<dbReference type="PANTHER" id="PTHR11085:SF10">
    <property type="entry name" value="NAD-DEPENDENT PROTEIN DEACYLASE SIRTUIN-5, MITOCHONDRIAL-RELATED"/>
    <property type="match status" value="1"/>
</dbReference>
<dbReference type="RefSeq" id="XP_005822778.1">
    <property type="nucleotide sequence ID" value="XM_005822721.1"/>
</dbReference>
<dbReference type="eggNOG" id="KOG2683">
    <property type="taxonomic scope" value="Eukaryota"/>
</dbReference>
<name>L1IHT4_GUITC</name>
<dbReference type="PANTHER" id="PTHR11085">
    <property type="entry name" value="NAD-DEPENDENT PROTEIN DEACYLASE SIRTUIN-5, MITOCHONDRIAL-RELATED"/>
    <property type="match status" value="1"/>
</dbReference>
<dbReference type="Gene3D" id="3.30.1600.10">
    <property type="entry name" value="SIR2/SIRT2 'Small Domain"/>
    <property type="match status" value="1"/>
</dbReference>
<organism evidence="5">
    <name type="scientific">Guillardia theta (strain CCMP2712)</name>
    <name type="common">Cryptophyte</name>
    <dbReference type="NCBI Taxonomy" id="905079"/>
    <lineage>
        <taxon>Eukaryota</taxon>
        <taxon>Cryptophyceae</taxon>
        <taxon>Pyrenomonadales</taxon>
        <taxon>Geminigeraceae</taxon>
        <taxon>Guillardia</taxon>
    </lineage>
</organism>
<feature type="active site" description="Proton acceptor" evidence="3">
    <location>
        <position position="152"/>
    </location>
</feature>
<dbReference type="Proteomes" id="UP000011087">
    <property type="component" value="Unassembled WGS sequence"/>
</dbReference>
<sequence>MINSCLRKRFSSHVVRQSNPSFEPPTGHGQEQDAAYKLASWIDRCSSQRIVALTGAGVSTESGIPDYRSPNGSYSKGHKPIMHNRFMTSVNSRRRYWARSFFGWQPLARARPNLGHVALQRLEGMKVFDHIVTQNVDGLHQKAGSVKVLDLHGRNDIVRCMSCGNRMSRQEFHDHHLEPANREWLSHHDHYFTAEMRADGDVNLTNSDFEDFHVPECKECGGIMKPDVVFFGDIVPKDKKDQASELVQGASGLLVIGSSVSVLSSFRLVQEAHRRKIPIAAINIGETRMDKQQVNHLKIHERCGPVLEKLVKLLQR</sequence>
<feature type="domain" description="Deacetylase sirtuin-type" evidence="4">
    <location>
        <begin position="28"/>
        <end position="316"/>
    </location>
</feature>
<keyword evidence="1" id="KW-0808">Transferase</keyword>
<dbReference type="GO" id="GO:0046872">
    <property type="term" value="F:metal ion binding"/>
    <property type="evidence" value="ECO:0007669"/>
    <property type="project" value="UniProtKB-KW"/>
</dbReference>